<dbReference type="PROSITE" id="PS50097">
    <property type="entry name" value="BTB"/>
    <property type="match status" value="1"/>
</dbReference>
<organism evidence="3 4">
    <name type="scientific">Escovopsis weberi</name>
    <dbReference type="NCBI Taxonomy" id="150374"/>
    <lineage>
        <taxon>Eukaryota</taxon>
        <taxon>Fungi</taxon>
        <taxon>Dikarya</taxon>
        <taxon>Ascomycota</taxon>
        <taxon>Pezizomycotina</taxon>
        <taxon>Sordariomycetes</taxon>
        <taxon>Hypocreomycetidae</taxon>
        <taxon>Hypocreales</taxon>
        <taxon>Hypocreaceae</taxon>
        <taxon>Escovopsis</taxon>
    </lineage>
</organism>
<dbReference type="PANTHER" id="PTHR47843">
    <property type="entry name" value="BTB DOMAIN-CONTAINING PROTEIN-RELATED"/>
    <property type="match status" value="1"/>
</dbReference>
<dbReference type="InterPro" id="IPR000210">
    <property type="entry name" value="BTB/POZ_dom"/>
</dbReference>
<dbReference type="OrthoDB" id="2100128at2759"/>
<reference evidence="3 4" key="1">
    <citation type="submission" date="2015-07" db="EMBL/GenBank/DDBJ databases">
        <title>The genome of the fungus Escovopsis weberi, a specialized disease agent of ant agriculture.</title>
        <authorList>
            <person name="de Man T.J."/>
            <person name="Stajich J.E."/>
            <person name="Kubicek C.P."/>
            <person name="Chenthamara K."/>
            <person name="Atanasova L."/>
            <person name="Druzhinina I.S."/>
            <person name="Birnbaum S."/>
            <person name="Barribeau S.M."/>
            <person name="Teiling C."/>
            <person name="Suen G."/>
            <person name="Currie C."/>
            <person name="Gerardo N.M."/>
        </authorList>
    </citation>
    <scope>NUCLEOTIDE SEQUENCE [LARGE SCALE GENOMIC DNA]</scope>
</reference>
<dbReference type="CDD" id="cd18186">
    <property type="entry name" value="BTB_POZ_ZBTB_KLHL-like"/>
    <property type="match status" value="1"/>
</dbReference>
<dbReference type="PANTHER" id="PTHR47843:SF2">
    <property type="entry name" value="BTB DOMAIN-CONTAINING PROTEIN"/>
    <property type="match status" value="1"/>
</dbReference>
<dbReference type="EMBL" id="LGSR01000006">
    <property type="protein sequence ID" value="KOS22561.1"/>
    <property type="molecule type" value="Genomic_DNA"/>
</dbReference>
<evidence type="ECO:0000313" key="3">
    <source>
        <dbReference type="EMBL" id="KOS22561.1"/>
    </source>
</evidence>
<dbReference type="InterPro" id="IPR011333">
    <property type="entry name" value="SKP1/BTB/POZ_sf"/>
</dbReference>
<evidence type="ECO:0000259" key="2">
    <source>
        <dbReference type="PROSITE" id="PS50097"/>
    </source>
</evidence>
<dbReference type="SUPFAM" id="SSF54695">
    <property type="entry name" value="POZ domain"/>
    <property type="match status" value="1"/>
</dbReference>
<dbReference type="Proteomes" id="UP000053831">
    <property type="component" value="Unassembled WGS sequence"/>
</dbReference>
<accession>A0A0M8N949</accession>
<gene>
    <name evidence="3" type="ORF">ESCO_001978</name>
</gene>
<proteinExistence type="predicted"/>
<comment type="caution">
    <text evidence="3">The sequence shown here is derived from an EMBL/GenBank/DDBJ whole genome shotgun (WGS) entry which is preliminary data.</text>
</comment>
<keyword evidence="4" id="KW-1185">Reference proteome</keyword>
<dbReference type="Pfam" id="PF00651">
    <property type="entry name" value="BTB"/>
    <property type="match status" value="1"/>
</dbReference>
<feature type="domain" description="BTB" evidence="2">
    <location>
        <begin position="39"/>
        <end position="108"/>
    </location>
</feature>
<evidence type="ECO:0000313" key="4">
    <source>
        <dbReference type="Proteomes" id="UP000053831"/>
    </source>
</evidence>
<name>A0A0M8N949_ESCWE</name>
<feature type="region of interest" description="Disordered" evidence="1">
    <location>
        <begin position="184"/>
        <end position="211"/>
    </location>
</feature>
<sequence length="300" mass="33591">MAPPKKKVKTVLSEEKVIDSESEPELHDDYRTSWLLASENMFVEITAKGETFRVHRSVVCRHSEYFRTCLSKPFQEAADGTVVFDDIEPRYLAFYLGVAYTYSSIIPHACPPAPAPHSPFHPAALVSAAPSATLRDFIEVYKLGDRFLSPPIGEFMLQCINAKIGEGHRALYHSSWAGAGAAVHGESGVDKDQDKAKGADKGKGDRAARERERARQRRLMREFADAYEALEMAHGTQEMLAGRIIEYFCEGVDYRMWDAGMEELLDRSRFVGMVSKGFARKLADASCKRAKLKRKQLAPP</sequence>
<dbReference type="Gene3D" id="3.30.710.10">
    <property type="entry name" value="Potassium Channel Kv1.1, Chain A"/>
    <property type="match status" value="1"/>
</dbReference>
<evidence type="ECO:0000256" key="1">
    <source>
        <dbReference type="SAM" id="MobiDB-lite"/>
    </source>
</evidence>
<feature type="compositionally biased region" description="Basic and acidic residues" evidence="1">
    <location>
        <begin position="187"/>
        <end position="211"/>
    </location>
</feature>
<dbReference type="AlphaFoldDB" id="A0A0M8N949"/>
<protein>
    <recommendedName>
        <fullName evidence="2">BTB domain-containing protein</fullName>
    </recommendedName>
</protein>